<dbReference type="EMBL" id="CM001212">
    <property type="protein sequence ID" value="EGP82121.1"/>
    <property type="molecule type" value="Genomic_DNA"/>
</dbReference>
<dbReference type="AlphaFoldDB" id="F9XRE2"/>
<keyword evidence="3" id="KW-1185">Reference proteome</keyword>
<protein>
    <submittedName>
        <fullName evidence="2">Uncharacterized protein</fullName>
    </submittedName>
</protein>
<organism evidence="2 3">
    <name type="scientific">Zymoseptoria tritici (strain CBS 115943 / IPO323)</name>
    <name type="common">Speckled leaf blotch fungus</name>
    <name type="synonym">Septoria tritici</name>
    <dbReference type="NCBI Taxonomy" id="336722"/>
    <lineage>
        <taxon>Eukaryota</taxon>
        <taxon>Fungi</taxon>
        <taxon>Dikarya</taxon>
        <taxon>Ascomycota</taxon>
        <taxon>Pezizomycotina</taxon>
        <taxon>Dothideomycetes</taxon>
        <taxon>Dothideomycetidae</taxon>
        <taxon>Mycosphaerellales</taxon>
        <taxon>Mycosphaerellaceae</taxon>
        <taxon>Zymoseptoria</taxon>
    </lineage>
</organism>
<evidence type="ECO:0000313" key="3">
    <source>
        <dbReference type="Proteomes" id="UP000008062"/>
    </source>
</evidence>
<evidence type="ECO:0000313" key="2">
    <source>
        <dbReference type="EMBL" id="EGP82121.1"/>
    </source>
</evidence>
<proteinExistence type="predicted"/>
<gene>
    <name evidence="2" type="ORF">MYCGRDRAFT_97794</name>
</gene>
<dbReference type="KEGG" id="ztr:MYCGRDRAFT_97794"/>
<dbReference type="RefSeq" id="XP_003847145.1">
    <property type="nucleotide sequence ID" value="XM_003847097.1"/>
</dbReference>
<reference evidence="2 3" key="1">
    <citation type="journal article" date="2011" name="PLoS Genet.">
        <title>Finished genome of the fungal wheat pathogen Mycosphaerella graminicola reveals dispensome structure, chromosome plasticity, and stealth pathogenesis.</title>
        <authorList>
            <person name="Goodwin S.B."/>
            <person name="Ben M'barek S."/>
            <person name="Dhillon B."/>
            <person name="Wittenberg A.H.J."/>
            <person name="Crane C.F."/>
            <person name="Hane J.K."/>
            <person name="Foster A.J."/>
            <person name="Van der Lee T.A.J."/>
            <person name="Grimwood J."/>
            <person name="Aerts A."/>
            <person name="Antoniw J."/>
            <person name="Bailey A."/>
            <person name="Bluhm B."/>
            <person name="Bowler J."/>
            <person name="Bristow J."/>
            <person name="van der Burgt A."/>
            <person name="Canto-Canche B."/>
            <person name="Churchill A.C.L."/>
            <person name="Conde-Ferraez L."/>
            <person name="Cools H.J."/>
            <person name="Coutinho P.M."/>
            <person name="Csukai M."/>
            <person name="Dehal P."/>
            <person name="De Wit P."/>
            <person name="Donzelli B."/>
            <person name="van de Geest H.C."/>
            <person name="van Ham R.C.H.J."/>
            <person name="Hammond-Kosack K.E."/>
            <person name="Henrissat B."/>
            <person name="Kilian A."/>
            <person name="Kobayashi A.K."/>
            <person name="Koopmann E."/>
            <person name="Kourmpetis Y."/>
            <person name="Kuzniar A."/>
            <person name="Lindquist E."/>
            <person name="Lombard V."/>
            <person name="Maliepaard C."/>
            <person name="Martins N."/>
            <person name="Mehrabi R."/>
            <person name="Nap J.P.H."/>
            <person name="Ponomarenko A."/>
            <person name="Rudd J.J."/>
            <person name="Salamov A."/>
            <person name="Schmutz J."/>
            <person name="Schouten H.J."/>
            <person name="Shapiro H."/>
            <person name="Stergiopoulos I."/>
            <person name="Torriani S.F.F."/>
            <person name="Tu H."/>
            <person name="de Vries R.P."/>
            <person name="Waalwijk C."/>
            <person name="Ware S.B."/>
            <person name="Wiebenga A."/>
            <person name="Zwiers L.-H."/>
            <person name="Oliver R.P."/>
            <person name="Grigoriev I.V."/>
            <person name="Kema G.H.J."/>
        </authorList>
    </citation>
    <scope>NUCLEOTIDE SEQUENCE [LARGE SCALE GENOMIC DNA]</scope>
    <source>
        <strain evidence="3">CBS 115943 / IPO323</strain>
    </source>
</reference>
<sequence>MASRKKKQESIDISWGRGTPANIHRLASGCLFKTSQHRRVSLLGRTPNSFKDSPALSPPSNMPPTFGTTDFNIERLLERGKSALKLHDTELEIHESFPTPVFGGRDRAPQDGVSRPHDSIRQRFYEEMDKENNKYNKDDEDCA</sequence>
<dbReference type="GeneID" id="13399711"/>
<name>F9XRE2_ZYMTI</name>
<accession>F9XRE2</accession>
<feature type="compositionally biased region" description="Basic and acidic residues" evidence="1">
    <location>
        <begin position="104"/>
        <end position="120"/>
    </location>
</feature>
<feature type="region of interest" description="Disordered" evidence="1">
    <location>
        <begin position="44"/>
        <end position="67"/>
    </location>
</feature>
<dbReference type="HOGENOM" id="CLU_1807736_0_0_1"/>
<feature type="region of interest" description="Disordered" evidence="1">
    <location>
        <begin position="97"/>
        <end position="120"/>
    </location>
</feature>
<dbReference type="Proteomes" id="UP000008062">
    <property type="component" value="Chromosome 17"/>
</dbReference>
<evidence type="ECO:0000256" key="1">
    <source>
        <dbReference type="SAM" id="MobiDB-lite"/>
    </source>
</evidence>
<dbReference type="InParanoid" id="F9XRE2"/>